<dbReference type="SUPFAM" id="SSF158682">
    <property type="entry name" value="TerB-like"/>
    <property type="match status" value="1"/>
</dbReference>
<organism evidence="1 2">
    <name type="scientific">Candidatus Magasanikbacteria bacterium CG10_big_fil_rev_8_21_14_0_10_36_32</name>
    <dbReference type="NCBI Taxonomy" id="1974646"/>
    <lineage>
        <taxon>Bacteria</taxon>
        <taxon>Candidatus Magasanikiibacteriota</taxon>
    </lineage>
</organism>
<accession>A0A2M6W7B6</accession>
<dbReference type="Proteomes" id="UP000231426">
    <property type="component" value="Unassembled WGS sequence"/>
</dbReference>
<comment type="caution">
    <text evidence="1">The sequence shown here is derived from an EMBL/GenBank/DDBJ whole genome shotgun (WGS) entry which is preliminary data.</text>
</comment>
<dbReference type="AlphaFoldDB" id="A0A2M6W7B6"/>
<dbReference type="EMBL" id="PFBV01000003">
    <property type="protein sequence ID" value="PIT88670.1"/>
    <property type="molecule type" value="Genomic_DNA"/>
</dbReference>
<protein>
    <submittedName>
        <fullName evidence="1">Uncharacterized protein</fullName>
    </submittedName>
</protein>
<proteinExistence type="predicted"/>
<gene>
    <name evidence="1" type="ORF">COU29_02795</name>
</gene>
<name>A0A2M6W7B6_9BACT</name>
<reference evidence="2" key="1">
    <citation type="submission" date="2017-09" db="EMBL/GenBank/DDBJ databases">
        <title>Depth-based differentiation of microbial function through sediment-hosted aquifers and enrichment of novel symbionts in the deep terrestrial subsurface.</title>
        <authorList>
            <person name="Probst A.J."/>
            <person name="Ladd B."/>
            <person name="Jarett J.K."/>
            <person name="Geller-Mcgrath D.E."/>
            <person name="Sieber C.M.K."/>
            <person name="Emerson J.B."/>
            <person name="Anantharaman K."/>
            <person name="Thomas B.C."/>
            <person name="Malmstrom R."/>
            <person name="Stieglmeier M."/>
            <person name="Klingl A."/>
            <person name="Woyke T."/>
            <person name="Ryan C.M."/>
            <person name="Banfield J.F."/>
        </authorList>
    </citation>
    <scope>NUCLEOTIDE SEQUENCE [LARGE SCALE GENOMIC DNA]</scope>
</reference>
<evidence type="ECO:0000313" key="2">
    <source>
        <dbReference type="Proteomes" id="UP000231426"/>
    </source>
</evidence>
<evidence type="ECO:0000313" key="1">
    <source>
        <dbReference type="EMBL" id="PIT88670.1"/>
    </source>
</evidence>
<sequence length="260" mass="29998">MFNFVKNFLTKREGKNKYGKMLVDFLSDGKLDDREKEELKKLSKEYGLEAQELLSAHKKASSLTFKNIISDSKITEDERKSLEELMNYFGISQKDFDFDQKAFNKFYALGLIDKGIMLEIQQHDVDIIFKKGEVLHWGCPAVIKKYKRIANRINYGGLTGSIKIMKGLRYRVGSIGYSTASNEHLITEDVGIFWLTNQRVGFKGNRKNFSFPYSKIHVFELTQVGLLFSKEGKEIPYIVGLDDYDVPCMMISHILNNNKE</sequence>
<dbReference type="InterPro" id="IPR029024">
    <property type="entry name" value="TerB-like"/>
</dbReference>